<dbReference type="Pfam" id="PF03478">
    <property type="entry name" value="Beta-prop_KIB1-4"/>
    <property type="match status" value="1"/>
</dbReference>
<dbReference type="AlphaFoldDB" id="A0A3L6RYQ0"/>
<protein>
    <recommendedName>
        <fullName evidence="1">KIB1-4 beta-propeller domain-containing protein</fullName>
    </recommendedName>
</protein>
<reference evidence="3" key="1">
    <citation type="journal article" date="2019" name="Nat. Commun.">
        <title>The genome of broomcorn millet.</title>
        <authorList>
            <person name="Zou C."/>
            <person name="Miki D."/>
            <person name="Li D."/>
            <person name="Tang Q."/>
            <person name="Xiao L."/>
            <person name="Rajput S."/>
            <person name="Deng P."/>
            <person name="Jia W."/>
            <person name="Huang R."/>
            <person name="Zhang M."/>
            <person name="Sun Y."/>
            <person name="Hu J."/>
            <person name="Fu X."/>
            <person name="Schnable P.S."/>
            <person name="Li F."/>
            <person name="Zhang H."/>
            <person name="Feng B."/>
            <person name="Zhu X."/>
            <person name="Liu R."/>
            <person name="Schnable J.C."/>
            <person name="Zhu J.-K."/>
            <person name="Zhang H."/>
        </authorList>
    </citation>
    <scope>NUCLEOTIDE SEQUENCE [LARGE SCALE GENOMIC DNA]</scope>
</reference>
<evidence type="ECO:0000313" key="3">
    <source>
        <dbReference type="Proteomes" id="UP000275267"/>
    </source>
</evidence>
<comment type="caution">
    <text evidence="2">The sequence shown here is derived from an EMBL/GenBank/DDBJ whole genome shotgun (WGS) entry which is preliminary data.</text>
</comment>
<sequence length="265" mass="29939">MDYIGYSLGNLIYSHKKKCHLFDAFTGTRTKSPRLIIDKRDDPIFGALTAPLASPDSSLLVQAGRSLYEWKVGSESWLNQYQVDWPIVQVASFKGEIMAMDYCGHLFRVRLEPRFTVQKLDAVFEGSILNATWLVVCDDTLLLVGHWGKSFQAVWLDLSSRPKWIKVDRLENWAVFVAPEDRSQAFACKNPERWGGRSNCMYFCGVGEPLGVVQLGETVQPPDHMETLFFPQAEAHERTICRCNTHLGVPGRVFSQSAEIIAPLP</sequence>
<feature type="domain" description="KIB1-4 beta-propeller" evidence="1">
    <location>
        <begin position="4"/>
        <end position="204"/>
    </location>
</feature>
<evidence type="ECO:0000259" key="1">
    <source>
        <dbReference type="Pfam" id="PF03478"/>
    </source>
</evidence>
<organism evidence="2 3">
    <name type="scientific">Panicum miliaceum</name>
    <name type="common">Proso millet</name>
    <name type="synonym">Broomcorn millet</name>
    <dbReference type="NCBI Taxonomy" id="4540"/>
    <lineage>
        <taxon>Eukaryota</taxon>
        <taxon>Viridiplantae</taxon>
        <taxon>Streptophyta</taxon>
        <taxon>Embryophyta</taxon>
        <taxon>Tracheophyta</taxon>
        <taxon>Spermatophyta</taxon>
        <taxon>Magnoliopsida</taxon>
        <taxon>Liliopsida</taxon>
        <taxon>Poales</taxon>
        <taxon>Poaceae</taxon>
        <taxon>PACMAD clade</taxon>
        <taxon>Panicoideae</taxon>
        <taxon>Panicodae</taxon>
        <taxon>Paniceae</taxon>
        <taxon>Panicinae</taxon>
        <taxon>Panicum</taxon>
        <taxon>Panicum sect. Panicum</taxon>
    </lineage>
</organism>
<dbReference type="EMBL" id="PQIB02000006">
    <property type="protein sequence ID" value="RLN12136.1"/>
    <property type="molecule type" value="Genomic_DNA"/>
</dbReference>
<evidence type="ECO:0000313" key="2">
    <source>
        <dbReference type="EMBL" id="RLN12136.1"/>
    </source>
</evidence>
<dbReference type="PANTHER" id="PTHR33800">
    <property type="entry name" value="OS06G0113600 PROTEIN"/>
    <property type="match status" value="1"/>
</dbReference>
<keyword evidence="3" id="KW-1185">Reference proteome</keyword>
<dbReference type="InterPro" id="IPR005174">
    <property type="entry name" value="KIB1-4_b-propeller"/>
</dbReference>
<proteinExistence type="predicted"/>
<dbReference type="OrthoDB" id="685740at2759"/>
<accession>A0A3L6RYQ0</accession>
<name>A0A3L6RYQ0_PANMI</name>
<dbReference type="Proteomes" id="UP000275267">
    <property type="component" value="Unassembled WGS sequence"/>
</dbReference>
<dbReference type="PANTHER" id="PTHR33800:SF13">
    <property type="entry name" value="OS06G0113600 PROTEIN"/>
    <property type="match status" value="1"/>
</dbReference>
<gene>
    <name evidence="2" type="ORF">C2845_PM09G00690</name>
</gene>